<dbReference type="GO" id="GO:0007018">
    <property type="term" value="P:microtubule-based movement"/>
    <property type="evidence" value="ECO:0007669"/>
    <property type="project" value="UniProtKB-UniRule"/>
</dbReference>
<feature type="domain" description="Roadblock/LAMTOR2" evidence="11">
    <location>
        <begin position="4"/>
        <end position="96"/>
    </location>
</feature>
<dbReference type="GO" id="GO:0005874">
    <property type="term" value="C:microtubule"/>
    <property type="evidence" value="ECO:0007669"/>
    <property type="project" value="UniProtKB-UniRule"/>
</dbReference>
<dbReference type="InParanoid" id="A0A078A794"/>
<comment type="similarity">
    <text evidence="2 10">Belongs to the GAMAD family.</text>
</comment>
<evidence type="ECO:0000313" key="12">
    <source>
        <dbReference type="EMBL" id="CDW77751.1"/>
    </source>
</evidence>
<dbReference type="FunFam" id="3.30.450.30:FF:000009">
    <property type="entry name" value="Dynein light chain roadblock"/>
    <property type="match status" value="1"/>
</dbReference>
<keyword evidence="7 10" id="KW-0505">Motor protein</keyword>
<dbReference type="InterPro" id="IPR016561">
    <property type="entry name" value="DYNLRB1/2"/>
</dbReference>
<name>A0A078A794_STYLE</name>
<keyword evidence="6 10" id="KW-0243">Dynein</keyword>
<evidence type="ECO:0000256" key="4">
    <source>
        <dbReference type="ARBA" id="ARBA00022490"/>
    </source>
</evidence>
<evidence type="ECO:0000256" key="1">
    <source>
        <dbReference type="ARBA" id="ARBA00004245"/>
    </source>
</evidence>
<dbReference type="InterPro" id="IPR004942">
    <property type="entry name" value="Roadblock/LAMTOR2_dom"/>
</dbReference>
<keyword evidence="5 10" id="KW-0493">Microtubule</keyword>
<dbReference type="OMA" id="NEIMCAP"/>
<dbReference type="PANTHER" id="PTHR10779">
    <property type="entry name" value="DYNEIN LIGHT CHAIN ROADBLOCK"/>
    <property type="match status" value="1"/>
</dbReference>
<dbReference type="OrthoDB" id="299194at2759"/>
<evidence type="ECO:0000256" key="9">
    <source>
        <dbReference type="ARBA" id="ARBA00025362"/>
    </source>
</evidence>
<evidence type="ECO:0000256" key="10">
    <source>
        <dbReference type="PIRNR" id="PIRNR009998"/>
    </source>
</evidence>
<accession>A0A078A794</accession>
<dbReference type="AlphaFoldDB" id="A0A078A794"/>
<organism evidence="12 13">
    <name type="scientific">Stylonychia lemnae</name>
    <name type="common">Ciliate</name>
    <dbReference type="NCBI Taxonomy" id="5949"/>
    <lineage>
        <taxon>Eukaryota</taxon>
        <taxon>Sar</taxon>
        <taxon>Alveolata</taxon>
        <taxon>Ciliophora</taxon>
        <taxon>Intramacronucleata</taxon>
        <taxon>Spirotrichea</taxon>
        <taxon>Stichotrichia</taxon>
        <taxon>Sporadotrichida</taxon>
        <taxon>Oxytrichidae</taxon>
        <taxon>Stylonychinae</taxon>
        <taxon>Stylonychia</taxon>
    </lineage>
</organism>
<keyword evidence="8 10" id="KW-0206">Cytoskeleton</keyword>
<keyword evidence="13" id="KW-1185">Reference proteome</keyword>
<evidence type="ECO:0000256" key="6">
    <source>
        <dbReference type="ARBA" id="ARBA00023017"/>
    </source>
</evidence>
<gene>
    <name evidence="12" type="primary">Contig16095.g17158</name>
    <name evidence="12" type="ORF">STYLEM_6717</name>
</gene>
<evidence type="ECO:0000256" key="3">
    <source>
        <dbReference type="ARBA" id="ARBA00022448"/>
    </source>
</evidence>
<protein>
    <recommendedName>
        <fullName evidence="10">Dynein light chain roadblock</fullName>
    </recommendedName>
</protein>
<reference evidence="12 13" key="1">
    <citation type="submission" date="2014-06" db="EMBL/GenBank/DDBJ databases">
        <authorList>
            <person name="Swart Estienne"/>
        </authorList>
    </citation>
    <scope>NUCLEOTIDE SEQUENCE [LARGE SCALE GENOMIC DNA]</scope>
    <source>
        <strain evidence="12 13">130c</strain>
    </source>
</reference>
<comment type="function">
    <text evidence="9">Acts as one of several non-catalytic accessory components of the cytoplasmic dynein 1 complex that are thought to be involved in linking dynein to cargos and to adapter proteins that regulate dynein function. Cytoplasmic dynein 1 acts as a motor for the intracellular retrograde motility of vesicles and organelles along microtubules.</text>
</comment>
<keyword evidence="3 10" id="KW-0813">Transport</keyword>
<evidence type="ECO:0000256" key="2">
    <source>
        <dbReference type="ARBA" id="ARBA00007191"/>
    </source>
</evidence>
<comment type="subcellular location">
    <subcellularLocation>
        <location evidence="1 10">Cytoplasm</location>
        <location evidence="1 10">Cytoskeleton</location>
    </subcellularLocation>
</comment>
<dbReference type="Proteomes" id="UP000039865">
    <property type="component" value="Unassembled WGS sequence"/>
</dbReference>
<evidence type="ECO:0000259" key="11">
    <source>
        <dbReference type="SMART" id="SM00960"/>
    </source>
</evidence>
<evidence type="ECO:0000256" key="7">
    <source>
        <dbReference type="ARBA" id="ARBA00023175"/>
    </source>
</evidence>
<dbReference type="GO" id="GO:0005868">
    <property type="term" value="C:cytoplasmic dynein complex"/>
    <property type="evidence" value="ECO:0007669"/>
    <property type="project" value="UniProtKB-UniRule"/>
</dbReference>
<dbReference type="EMBL" id="CCKQ01006438">
    <property type="protein sequence ID" value="CDW77751.1"/>
    <property type="molecule type" value="Genomic_DNA"/>
</dbReference>
<evidence type="ECO:0000256" key="5">
    <source>
        <dbReference type="ARBA" id="ARBA00022701"/>
    </source>
</evidence>
<sequence length="103" mass="11755">MAEVEERIARIKNHKGVKGLLIVDENGKFLRSTMSSSGNDTAPKQYAQKVTELAKKARSVVRDIDPLNDLTFFRVRSKRQEIMVAPDKNLFLIVIQQPQEDNE</sequence>
<dbReference type="SUPFAM" id="SSF103196">
    <property type="entry name" value="Roadblock/LC7 domain"/>
    <property type="match status" value="1"/>
</dbReference>
<keyword evidence="4 10" id="KW-0963">Cytoplasm</keyword>
<evidence type="ECO:0000256" key="8">
    <source>
        <dbReference type="ARBA" id="ARBA00023212"/>
    </source>
</evidence>
<dbReference type="Pfam" id="PF03259">
    <property type="entry name" value="Robl_LC7"/>
    <property type="match status" value="1"/>
</dbReference>
<proteinExistence type="inferred from homology"/>
<dbReference type="PIRSF" id="PIRSF009998">
    <property type="entry name" value="DLC7"/>
    <property type="match status" value="1"/>
</dbReference>
<dbReference type="GO" id="GO:0005737">
    <property type="term" value="C:cytoplasm"/>
    <property type="evidence" value="ECO:0007669"/>
    <property type="project" value="UniProtKB-UniRule"/>
</dbReference>
<dbReference type="Gene3D" id="3.30.450.30">
    <property type="entry name" value="Dynein light chain 2a, cytoplasmic"/>
    <property type="match status" value="1"/>
</dbReference>
<dbReference type="GO" id="GO:0045505">
    <property type="term" value="F:dynein intermediate chain binding"/>
    <property type="evidence" value="ECO:0007669"/>
    <property type="project" value="UniProtKB-UniRule"/>
</dbReference>
<evidence type="ECO:0000313" key="13">
    <source>
        <dbReference type="Proteomes" id="UP000039865"/>
    </source>
</evidence>
<dbReference type="SMART" id="SM00960">
    <property type="entry name" value="Robl_LC7"/>
    <property type="match status" value="1"/>
</dbReference>